<keyword evidence="1" id="KW-0472">Membrane</keyword>
<feature type="transmembrane region" description="Helical" evidence="1">
    <location>
        <begin position="109"/>
        <end position="134"/>
    </location>
</feature>
<feature type="transmembrane region" description="Helical" evidence="1">
    <location>
        <begin position="146"/>
        <end position="169"/>
    </location>
</feature>
<keyword evidence="1" id="KW-1133">Transmembrane helix</keyword>
<dbReference type="STRING" id="768700.MSU_0300"/>
<evidence type="ECO:0000313" key="2">
    <source>
        <dbReference type="EMBL" id="ADX97842.1"/>
    </source>
</evidence>
<dbReference type="EMBL" id="CP002525">
    <property type="protein sequence ID" value="ADX97842.1"/>
    <property type="molecule type" value="Genomic_DNA"/>
</dbReference>
<dbReference type="KEGG" id="mss:MSU_0300"/>
<organism evidence="2 3">
    <name type="scientific">Mycoplasma suis (strain Illinois)</name>
    <dbReference type="NCBI Taxonomy" id="768700"/>
    <lineage>
        <taxon>Bacteria</taxon>
        <taxon>Bacillati</taxon>
        <taxon>Mycoplasmatota</taxon>
        <taxon>Mollicutes</taxon>
        <taxon>Mycoplasmataceae</taxon>
        <taxon>Mycoplasma</taxon>
    </lineage>
</organism>
<proteinExistence type="predicted"/>
<dbReference type="Proteomes" id="UP000007484">
    <property type="component" value="Chromosome"/>
</dbReference>
<keyword evidence="1" id="KW-0812">Transmembrane</keyword>
<reference evidence="2 3" key="1">
    <citation type="journal article" date="2011" name="J. Bacteriol.">
        <title>Complete genome sequences of two hemotropic Mycoplasmas, Mycoplasma haemofelis strain Ohio2 and Mycoplasma suis strain Illinois.</title>
        <authorList>
            <person name="Messick J.B."/>
            <person name="Santos A.P."/>
            <person name="Guimaraes A.M."/>
        </authorList>
    </citation>
    <scope>NUCLEOTIDE SEQUENCE [LARGE SCALE GENOMIC DNA]</scope>
    <source>
        <strain evidence="2 3">Illinois</strain>
    </source>
</reference>
<feature type="transmembrane region" description="Helical" evidence="1">
    <location>
        <begin position="41"/>
        <end position="63"/>
    </location>
</feature>
<evidence type="ECO:0000313" key="3">
    <source>
        <dbReference type="Proteomes" id="UP000007484"/>
    </source>
</evidence>
<gene>
    <name evidence="2" type="ordered locus">MSU_0300</name>
</gene>
<evidence type="ECO:0000256" key="1">
    <source>
        <dbReference type="SAM" id="Phobius"/>
    </source>
</evidence>
<accession>F0QQS2</accession>
<sequence length="226" mass="25733">MNQLETWFKAFFLGSHLPEWGRRDEVEVTKLTLWTTRLLSISWYLSCVTLFIWIVGLSSIHLAQHMNSATIIDKIFYYASPTVWDKYFLVNGGGIFDSFRRSTGFGEKIFIGCGVMVVLASLATLIFALANISISTKEGLKELKAVSFALCVPVFGAIAAAFVLFHFLVTKNYNNTQDSLRRIPFVNNLLNSYLQIFIKREEKNLKKANFVDSSFLDSPKKLKENF</sequence>
<name>F0QQS2_MYCSL</name>
<keyword evidence="3" id="KW-1185">Reference proteome</keyword>
<dbReference type="HOGENOM" id="CLU_1169631_0_0_14"/>
<dbReference type="AlphaFoldDB" id="F0QQS2"/>
<dbReference type="RefSeq" id="WP_013608949.1">
    <property type="nucleotide sequence ID" value="NC_015155.1"/>
</dbReference>
<protein>
    <submittedName>
        <fullName evidence="2">Uncharacterized protein</fullName>
    </submittedName>
</protein>